<evidence type="ECO:0000313" key="4">
    <source>
        <dbReference type="Proteomes" id="UP000028712"/>
    </source>
</evidence>
<evidence type="ECO:0000313" key="2">
    <source>
        <dbReference type="EMBL" id="KFF16056.1"/>
    </source>
</evidence>
<gene>
    <name evidence="3" type="ORF">B0A62_01665</name>
    <name evidence="2" type="ORF">IW20_11975</name>
</gene>
<dbReference type="OrthoDB" id="1253590at2"/>
<dbReference type="EMBL" id="JPRM01000016">
    <property type="protein sequence ID" value="KFF16056.1"/>
    <property type="molecule type" value="Genomic_DNA"/>
</dbReference>
<feature type="chain" id="PRO_5001802805" evidence="1">
    <location>
        <begin position="18"/>
        <end position="131"/>
    </location>
</feature>
<proteinExistence type="predicted"/>
<evidence type="ECO:0000313" key="5">
    <source>
        <dbReference type="Proteomes" id="UP000198424"/>
    </source>
</evidence>
<dbReference type="eggNOG" id="ENOG5030QQ0">
    <property type="taxonomic scope" value="Bacteria"/>
</dbReference>
<dbReference type="Proteomes" id="UP000198424">
    <property type="component" value="Unassembled WGS sequence"/>
</dbReference>
<keyword evidence="5" id="KW-1185">Reference proteome</keyword>
<dbReference type="Proteomes" id="UP000028712">
    <property type="component" value="Unassembled WGS sequence"/>
</dbReference>
<accession>A0A086AH92</accession>
<dbReference type="STRING" id="991.IW20_11975"/>
<reference evidence="3 5" key="2">
    <citation type="submission" date="2016-11" db="EMBL/GenBank/DDBJ databases">
        <title>Whole genomes of Flavobacteriaceae.</title>
        <authorList>
            <person name="Stine C."/>
            <person name="Li C."/>
            <person name="Tadesse D."/>
        </authorList>
    </citation>
    <scope>NUCLEOTIDE SEQUENCE [LARGE SCALE GENOMIC DNA]</scope>
    <source>
        <strain evidence="3 5">ATCC 29551</strain>
    </source>
</reference>
<keyword evidence="1" id="KW-0732">Signal</keyword>
<evidence type="ECO:0000256" key="1">
    <source>
        <dbReference type="SAM" id="SignalP"/>
    </source>
</evidence>
<reference evidence="2 4" key="1">
    <citation type="submission" date="2014-07" db="EMBL/GenBank/DDBJ databases">
        <title>Genome of Flavobacterium hydatis DSM 2063.</title>
        <authorList>
            <person name="Pipes S.E."/>
            <person name="Stropko S.J."/>
            <person name="Newman J.D."/>
        </authorList>
    </citation>
    <scope>NUCLEOTIDE SEQUENCE [LARGE SCALE GENOMIC DNA]</scope>
    <source>
        <strain evidence="2 4">DSM 2063</strain>
    </source>
</reference>
<dbReference type="EMBL" id="MUGY01000002">
    <property type="protein sequence ID" value="OXA97594.1"/>
    <property type="molecule type" value="Genomic_DNA"/>
</dbReference>
<protein>
    <submittedName>
        <fullName evidence="2">Uncharacterized protein</fullName>
    </submittedName>
</protein>
<dbReference type="AlphaFoldDB" id="A0A086AH92"/>
<dbReference type="RefSeq" id="WP_035622282.1">
    <property type="nucleotide sequence ID" value="NZ_JBEWQG010000022.1"/>
</dbReference>
<evidence type="ECO:0000313" key="3">
    <source>
        <dbReference type="EMBL" id="OXA97594.1"/>
    </source>
</evidence>
<organism evidence="2 4">
    <name type="scientific">Flavobacterium hydatis</name>
    <name type="common">Cytophaga aquatilis</name>
    <dbReference type="NCBI Taxonomy" id="991"/>
    <lineage>
        <taxon>Bacteria</taxon>
        <taxon>Pseudomonadati</taxon>
        <taxon>Bacteroidota</taxon>
        <taxon>Flavobacteriia</taxon>
        <taxon>Flavobacteriales</taxon>
        <taxon>Flavobacteriaceae</taxon>
        <taxon>Flavobacterium</taxon>
    </lineage>
</organism>
<sequence length="131" mass="15378">MKNIIILFLLFSNVLIAQENIFLDPDKEPNCEELKNGKFASISYSPKEYYMIVKDGIQTEYLENGQYVKSKMEFLNDCEYKTTILEVTIPNYYAKVGDFLTTKILQTQCEYIKVRSTMLGKDYEFVFVKMN</sequence>
<comment type="caution">
    <text evidence="2">The sequence shown here is derived from an EMBL/GenBank/DDBJ whole genome shotgun (WGS) entry which is preliminary data.</text>
</comment>
<feature type="signal peptide" evidence="1">
    <location>
        <begin position="1"/>
        <end position="17"/>
    </location>
</feature>
<name>A0A086AH92_FLAHY</name>